<organism evidence="1 2">
    <name type="scientific">Carya illinoinensis</name>
    <name type="common">Pecan</name>
    <dbReference type="NCBI Taxonomy" id="32201"/>
    <lineage>
        <taxon>Eukaryota</taxon>
        <taxon>Viridiplantae</taxon>
        <taxon>Streptophyta</taxon>
        <taxon>Embryophyta</taxon>
        <taxon>Tracheophyta</taxon>
        <taxon>Spermatophyta</taxon>
        <taxon>Magnoliopsida</taxon>
        <taxon>eudicotyledons</taxon>
        <taxon>Gunneridae</taxon>
        <taxon>Pentapetalae</taxon>
        <taxon>rosids</taxon>
        <taxon>fabids</taxon>
        <taxon>Fagales</taxon>
        <taxon>Juglandaceae</taxon>
        <taxon>Carya</taxon>
    </lineage>
</organism>
<name>A0A922EQF4_CARIL</name>
<dbReference type="Proteomes" id="UP000811246">
    <property type="component" value="Chromosome 6"/>
</dbReference>
<protein>
    <submittedName>
        <fullName evidence="1">Uncharacterized protein</fullName>
    </submittedName>
</protein>
<sequence length="105" mass="11566">MVVSPRMIVLEMSEAGYPDFDGTKLTVMFWGEARRGYGGNARPKGVLLCSCNRALMALRPWVTTEVDLPFFVSEVVDAEGWYGSYCPTVEKKERRGAAGGEATKP</sequence>
<reference evidence="1" key="1">
    <citation type="submission" date="2021-01" db="EMBL/GenBank/DDBJ databases">
        <authorList>
            <person name="Lovell J.T."/>
            <person name="Bentley N."/>
            <person name="Bhattarai G."/>
            <person name="Jenkins J.W."/>
            <person name="Sreedasyam A."/>
            <person name="Alarcon Y."/>
            <person name="Bock C."/>
            <person name="Boston L."/>
            <person name="Carlson J."/>
            <person name="Cervantes K."/>
            <person name="Clermont K."/>
            <person name="Krom N."/>
            <person name="Kubenka K."/>
            <person name="Mamidi S."/>
            <person name="Mattison C."/>
            <person name="Monteros M."/>
            <person name="Pisani C."/>
            <person name="Plott C."/>
            <person name="Rajasekar S."/>
            <person name="Rhein H.S."/>
            <person name="Rohla C."/>
            <person name="Song M."/>
            <person name="Hilaire R.S."/>
            <person name="Shu S."/>
            <person name="Wells L."/>
            <person name="Wang X."/>
            <person name="Webber J."/>
            <person name="Heerema R.J."/>
            <person name="Klein P."/>
            <person name="Conner P."/>
            <person name="Grauke L."/>
            <person name="Grimwood J."/>
            <person name="Schmutz J."/>
            <person name="Randall J.J."/>
        </authorList>
    </citation>
    <scope>NUCLEOTIDE SEQUENCE</scope>
    <source>
        <tissue evidence="1">Leaf</tissue>
    </source>
</reference>
<gene>
    <name evidence="1" type="ORF">I3842_06G042000</name>
</gene>
<evidence type="ECO:0000313" key="2">
    <source>
        <dbReference type="Proteomes" id="UP000811246"/>
    </source>
</evidence>
<evidence type="ECO:0000313" key="1">
    <source>
        <dbReference type="EMBL" id="KAG6707639.1"/>
    </source>
</evidence>
<dbReference type="EMBL" id="CM031830">
    <property type="protein sequence ID" value="KAG6707639.1"/>
    <property type="molecule type" value="Genomic_DNA"/>
</dbReference>
<proteinExistence type="predicted"/>
<dbReference type="AlphaFoldDB" id="A0A922EQF4"/>
<accession>A0A922EQF4</accession>
<comment type="caution">
    <text evidence="1">The sequence shown here is derived from an EMBL/GenBank/DDBJ whole genome shotgun (WGS) entry which is preliminary data.</text>
</comment>